<evidence type="ECO:0000313" key="1">
    <source>
        <dbReference type="EMBL" id="MCO6042865.1"/>
    </source>
</evidence>
<dbReference type="InterPro" id="IPR010035">
    <property type="entry name" value="Thi_S"/>
</dbReference>
<dbReference type="NCBIfam" id="TIGR01683">
    <property type="entry name" value="thiS"/>
    <property type="match status" value="1"/>
</dbReference>
<dbReference type="InterPro" id="IPR016155">
    <property type="entry name" value="Mopterin_synth/thiamin_S_b"/>
</dbReference>
<dbReference type="AlphaFoldDB" id="A0A9X2JEC7"/>
<proteinExistence type="predicted"/>
<accession>A0A9X2JEC7</accession>
<dbReference type="SUPFAM" id="SSF54285">
    <property type="entry name" value="MoaD/ThiS"/>
    <property type="match status" value="1"/>
</dbReference>
<dbReference type="Proteomes" id="UP001155241">
    <property type="component" value="Unassembled WGS sequence"/>
</dbReference>
<dbReference type="EMBL" id="JAMXLR010000012">
    <property type="protein sequence ID" value="MCO6042865.1"/>
    <property type="molecule type" value="Genomic_DNA"/>
</dbReference>
<dbReference type="InterPro" id="IPR012675">
    <property type="entry name" value="Beta-grasp_dom_sf"/>
</dbReference>
<evidence type="ECO:0000313" key="2">
    <source>
        <dbReference type="Proteomes" id="UP001155241"/>
    </source>
</evidence>
<dbReference type="InterPro" id="IPR003749">
    <property type="entry name" value="ThiS/MoaD-like"/>
</dbReference>
<reference evidence="1" key="1">
    <citation type="submission" date="2022-06" db="EMBL/GenBank/DDBJ databases">
        <title>Aeoliella straminimaris, a novel planctomycete from sediments.</title>
        <authorList>
            <person name="Vitorino I.R."/>
            <person name="Lage O.M."/>
        </authorList>
    </citation>
    <scope>NUCLEOTIDE SEQUENCE</scope>
    <source>
        <strain evidence="1">ICT_H6.2</strain>
    </source>
</reference>
<dbReference type="PANTHER" id="PTHR34472:SF1">
    <property type="entry name" value="SULFUR CARRIER PROTEIN THIS"/>
    <property type="match status" value="1"/>
</dbReference>
<sequence>MAELQLSVNGETHSMSGERTIAQLLGDLGVTAKHVAVELNGELVPRTQHADQTLTNGDCLEIVTLVGGG</sequence>
<dbReference type="Pfam" id="PF02597">
    <property type="entry name" value="ThiS"/>
    <property type="match status" value="1"/>
</dbReference>
<name>A0A9X2JEC7_9BACT</name>
<gene>
    <name evidence="1" type="primary">thiS</name>
    <name evidence="1" type="ORF">NG895_02990</name>
</gene>
<dbReference type="PANTHER" id="PTHR34472">
    <property type="entry name" value="SULFUR CARRIER PROTEIN THIS"/>
    <property type="match status" value="1"/>
</dbReference>
<comment type="caution">
    <text evidence="1">The sequence shown here is derived from an EMBL/GenBank/DDBJ whole genome shotgun (WGS) entry which is preliminary data.</text>
</comment>
<keyword evidence="2" id="KW-1185">Reference proteome</keyword>
<dbReference type="CDD" id="cd00565">
    <property type="entry name" value="Ubl_ThiS"/>
    <property type="match status" value="1"/>
</dbReference>
<dbReference type="RefSeq" id="WP_252850965.1">
    <property type="nucleotide sequence ID" value="NZ_JAMXLR010000012.1"/>
</dbReference>
<dbReference type="Gene3D" id="3.10.20.30">
    <property type="match status" value="1"/>
</dbReference>
<organism evidence="1 2">
    <name type="scientific">Aeoliella straminimaris</name>
    <dbReference type="NCBI Taxonomy" id="2954799"/>
    <lineage>
        <taxon>Bacteria</taxon>
        <taxon>Pseudomonadati</taxon>
        <taxon>Planctomycetota</taxon>
        <taxon>Planctomycetia</taxon>
        <taxon>Pirellulales</taxon>
        <taxon>Lacipirellulaceae</taxon>
        <taxon>Aeoliella</taxon>
    </lineage>
</organism>
<protein>
    <submittedName>
        <fullName evidence="1">Sulfur carrier protein ThiS</fullName>
    </submittedName>
</protein>